<dbReference type="Gene3D" id="3.100.10.20">
    <property type="entry name" value="CRISPR-associated endonuclease Cas1, N-terminal domain"/>
    <property type="match status" value="1"/>
</dbReference>
<dbReference type="GO" id="GO:0043571">
    <property type="term" value="P:maintenance of CRISPR repeat elements"/>
    <property type="evidence" value="ECO:0007669"/>
    <property type="project" value="UniProtKB-UniRule"/>
</dbReference>
<dbReference type="KEGG" id="mcos:GM418_28105"/>
<dbReference type="GO" id="GO:0046872">
    <property type="term" value="F:metal ion binding"/>
    <property type="evidence" value="ECO:0007669"/>
    <property type="project" value="UniProtKB-UniRule"/>
</dbReference>
<dbReference type="EMBL" id="CP046401">
    <property type="protein sequence ID" value="QGY47390.1"/>
    <property type="molecule type" value="Genomic_DNA"/>
</dbReference>
<keyword evidence="1 10" id="KW-0540">Nuclease</keyword>
<evidence type="ECO:0000256" key="5">
    <source>
        <dbReference type="ARBA" id="ARBA00022842"/>
    </source>
</evidence>
<feature type="binding site" evidence="10">
    <location>
        <position position="148"/>
    </location>
    <ligand>
        <name>Mn(2+)</name>
        <dbReference type="ChEBI" id="CHEBI:29035"/>
    </ligand>
</feature>
<keyword evidence="3 10" id="KW-0255">Endonuclease</keyword>
<organism evidence="11 12">
    <name type="scientific">Maribellus comscasis</name>
    <dbReference type="NCBI Taxonomy" id="2681766"/>
    <lineage>
        <taxon>Bacteria</taxon>
        <taxon>Pseudomonadati</taxon>
        <taxon>Bacteroidota</taxon>
        <taxon>Bacteroidia</taxon>
        <taxon>Marinilabiliales</taxon>
        <taxon>Prolixibacteraceae</taxon>
        <taxon>Maribellus</taxon>
    </lineage>
</organism>
<reference evidence="11 12" key="1">
    <citation type="submission" date="2019-11" db="EMBL/GenBank/DDBJ databases">
        <authorList>
            <person name="Zheng R.K."/>
            <person name="Sun C.M."/>
        </authorList>
    </citation>
    <scope>NUCLEOTIDE SEQUENCE [LARGE SCALE GENOMIC DNA]</scope>
    <source>
        <strain evidence="11 12">WC007</strain>
    </source>
</reference>
<evidence type="ECO:0000256" key="6">
    <source>
        <dbReference type="ARBA" id="ARBA00023118"/>
    </source>
</evidence>
<evidence type="ECO:0000256" key="9">
    <source>
        <dbReference type="ARBA" id="ARBA00038592"/>
    </source>
</evidence>
<protein>
    <recommendedName>
        <fullName evidence="10">CRISPR-associated endonuclease Cas1</fullName>
        <ecNumber evidence="10">3.1.-.-</ecNumber>
    </recommendedName>
</protein>
<evidence type="ECO:0000256" key="3">
    <source>
        <dbReference type="ARBA" id="ARBA00022759"/>
    </source>
</evidence>
<keyword evidence="12" id="KW-1185">Reference proteome</keyword>
<keyword evidence="2 10" id="KW-0479">Metal-binding</keyword>
<dbReference type="InterPro" id="IPR019855">
    <property type="entry name" value="CRISPR-assoc_Cas1_NMENI"/>
</dbReference>
<dbReference type="NCBIfam" id="TIGR00287">
    <property type="entry name" value="cas1"/>
    <property type="match status" value="1"/>
</dbReference>
<dbReference type="Pfam" id="PF01867">
    <property type="entry name" value="Cas_Cas1"/>
    <property type="match status" value="1"/>
</dbReference>
<comment type="function">
    <text evidence="10">CRISPR (clustered regularly interspaced short palindromic repeat), is an adaptive immune system that provides protection against mobile genetic elements (viruses, transposable elements and conjugative plasmids). CRISPR clusters contain spacers, sequences complementary to antecedent mobile elements, and target invading nucleic acids. CRISPR clusters are transcribed and processed into CRISPR RNA (crRNA). Acts as a dsDNA endonuclease. Involved in the integration of spacer DNA into the CRISPR cassette.</text>
</comment>
<evidence type="ECO:0000256" key="4">
    <source>
        <dbReference type="ARBA" id="ARBA00022801"/>
    </source>
</evidence>
<keyword evidence="7 10" id="KW-0238">DNA-binding</keyword>
<keyword evidence="6 10" id="KW-0051">Antiviral defense</keyword>
<evidence type="ECO:0000256" key="1">
    <source>
        <dbReference type="ARBA" id="ARBA00022722"/>
    </source>
</evidence>
<evidence type="ECO:0000256" key="2">
    <source>
        <dbReference type="ARBA" id="ARBA00022723"/>
    </source>
</evidence>
<dbReference type="AlphaFoldDB" id="A0A6I6K1V5"/>
<evidence type="ECO:0000313" key="12">
    <source>
        <dbReference type="Proteomes" id="UP000428260"/>
    </source>
</evidence>
<evidence type="ECO:0000256" key="10">
    <source>
        <dbReference type="HAMAP-Rule" id="MF_01470"/>
    </source>
</evidence>
<dbReference type="Proteomes" id="UP000428260">
    <property type="component" value="Chromosome"/>
</dbReference>
<keyword evidence="4 10" id="KW-0378">Hydrolase</keyword>
<keyword evidence="5 10" id="KW-0460">Magnesium</keyword>
<dbReference type="GO" id="GO:0004520">
    <property type="term" value="F:DNA endonuclease activity"/>
    <property type="evidence" value="ECO:0007669"/>
    <property type="project" value="InterPro"/>
</dbReference>
<feature type="binding site" evidence="10">
    <location>
        <position position="220"/>
    </location>
    <ligand>
        <name>Mn(2+)</name>
        <dbReference type="ChEBI" id="CHEBI:29035"/>
    </ligand>
</feature>
<evidence type="ECO:0000256" key="8">
    <source>
        <dbReference type="ARBA" id="ARBA00023211"/>
    </source>
</evidence>
<dbReference type="NCBIfam" id="TIGR03639">
    <property type="entry name" value="cas1_NMENI"/>
    <property type="match status" value="1"/>
</dbReference>
<dbReference type="Gene3D" id="1.20.120.920">
    <property type="entry name" value="CRISPR-associated endonuclease Cas1, C-terminal domain"/>
    <property type="match status" value="1"/>
</dbReference>
<dbReference type="InterPro" id="IPR042206">
    <property type="entry name" value="CRISPR-assoc_Cas1_C"/>
</dbReference>
<dbReference type="InterPro" id="IPR050646">
    <property type="entry name" value="Cas1"/>
</dbReference>
<dbReference type="GO" id="GO:0051607">
    <property type="term" value="P:defense response to virus"/>
    <property type="evidence" value="ECO:0007669"/>
    <property type="project" value="UniProtKB-UniRule"/>
</dbReference>
<dbReference type="InterPro" id="IPR042211">
    <property type="entry name" value="CRISPR-assoc_Cas1_N"/>
</dbReference>
<keyword evidence="8 10" id="KW-0464">Manganese</keyword>
<evidence type="ECO:0000256" key="7">
    <source>
        <dbReference type="ARBA" id="ARBA00023125"/>
    </source>
</evidence>
<feature type="binding site" evidence="10">
    <location>
        <position position="205"/>
    </location>
    <ligand>
        <name>Mn(2+)</name>
        <dbReference type="ChEBI" id="CHEBI:29035"/>
    </ligand>
</feature>
<comment type="cofactor">
    <cofactor evidence="10">
        <name>Mg(2+)</name>
        <dbReference type="ChEBI" id="CHEBI:18420"/>
    </cofactor>
    <cofactor evidence="10">
        <name>Mn(2+)</name>
        <dbReference type="ChEBI" id="CHEBI:29035"/>
    </cofactor>
</comment>
<dbReference type="InterPro" id="IPR002729">
    <property type="entry name" value="CRISPR-assoc_Cas1"/>
</dbReference>
<comment type="similarity">
    <text evidence="10">Belongs to the CRISPR-associated endonuclease Cas1 family.</text>
</comment>
<dbReference type="HAMAP" id="MF_01470">
    <property type="entry name" value="Cas1"/>
    <property type="match status" value="1"/>
</dbReference>
<dbReference type="RefSeq" id="WP_158871217.1">
    <property type="nucleotide sequence ID" value="NZ_CP046401.1"/>
</dbReference>
<name>A0A6I6K1V5_9BACT</name>
<comment type="subunit">
    <text evidence="9 10">Homodimer, forms a heterotetramer with a Cas2 homodimer.</text>
</comment>
<dbReference type="GO" id="GO:0003677">
    <property type="term" value="F:DNA binding"/>
    <property type="evidence" value="ECO:0007669"/>
    <property type="project" value="UniProtKB-KW"/>
</dbReference>
<proteinExistence type="inferred from homology"/>
<evidence type="ECO:0000313" key="11">
    <source>
        <dbReference type="EMBL" id="QGY47390.1"/>
    </source>
</evidence>
<dbReference type="PANTHER" id="PTHR34353:SF2">
    <property type="entry name" value="CRISPR-ASSOCIATED ENDONUCLEASE CAS1 1"/>
    <property type="match status" value="1"/>
</dbReference>
<dbReference type="GO" id="GO:0016787">
    <property type="term" value="F:hydrolase activity"/>
    <property type="evidence" value="ECO:0007669"/>
    <property type="project" value="UniProtKB-KW"/>
</dbReference>
<dbReference type="EC" id="3.1.-.-" evidence="10"/>
<accession>A0A6I6K1V5</accession>
<sequence>MLKRTLYISNPYHLSIKNKQLVVSEKNGMPLKTAPVEDLGFIVLDHPQISFTMKLVEELNEVNVATVFCDSKHLPSSMLLPLDANHIQNEIFRAQISATEPLKKNLWKQTIEAKIKNQARLLSKLGKNSIPLKAVGRTVKSGDSDNREGFAARLYWMELLGRNFIRDRYGDPPNPFLNYGYILLRSAVARALAGSGLLATLGIHHRNRYNAFCLADDVMEPYRPYVDEIVFEMKKSWPDVFMLGKEHKAELLQLMTADVKIGETKRPLMIALSQTTASLAKCFNGEQRKIVYPEFD</sequence>
<gene>
    <name evidence="10 11" type="primary">cas1</name>
    <name evidence="11" type="ORF">GM418_28105</name>
</gene>
<dbReference type="PANTHER" id="PTHR34353">
    <property type="entry name" value="CRISPR-ASSOCIATED ENDONUCLEASE CAS1 1"/>
    <property type="match status" value="1"/>
</dbReference>